<dbReference type="OMA" id="CGFAYLE"/>
<feature type="transmembrane region" description="Helical" evidence="8">
    <location>
        <begin position="295"/>
        <end position="316"/>
    </location>
</feature>
<gene>
    <name evidence="10" type="ORF">MONBRDRAFT_10329</name>
</gene>
<evidence type="ECO:0000313" key="10">
    <source>
        <dbReference type="EMBL" id="EDQ87119.1"/>
    </source>
</evidence>
<keyword evidence="5 8" id="KW-1133">Transmembrane helix</keyword>
<keyword evidence="11" id="KW-1185">Reference proteome</keyword>
<keyword evidence="4 8" id="KW-0812">Transmembrane</keyword>
<name>A9V5W8_MONBE</name>
<dbReference type="InParanoid" id="A9V5W8"/>
<feature type="transmembrane region" description="Helical" evidence="8">
    <location>
        <begin position="68"/>
        <end position="91"/>
    </location>
</feature>
<dbReference type="AlphaFoldDB" id="A9V5W8"/>
<dbReference type="RefSeq" id="XP_001748062.1">
    <property type="nucleotide sequence ID" value="XM_001748010.1"/>
</dbReference>
<dbReference type="GO" id="GO:0008519">
    <property type="term" value="F:ammonium channel activity"/>
    <property type="evidence" value="ECO:0000318"/>
    <property type="project" value="GO_Central"/>
</dbReference>
<feature type="transmembrane region" description="Helical" evidence="8">
    <location>
        <begin position="138"/>
        <end position="157"/>
    </location>
</feature>
<sequence>MQLGFALLEAGTVSIKSTMATLFKNIFDLFIGTISFLVVGYAFAYGDVGARFIGGRGFFLNGVSQCDYPYFFFQAAFAAACTTIVSGAVAGRASSAMYIVYSVVITGLVYPVVVHWVWADNAWLSQGTHGRGFHDFAGSGVVHVTGGTIALVGAWLLKPRLSRLDVDGDFRPVQPHSVPLIIMGGFILVVGFLAFNAGSLITLQSADAVSRLGMIAVNTIVAASAGGLSATAADFVAHGEMSLLMATNGMLAGCVAICAGADVVMPWASLLIGGIAGVVCLAWCYILPKLGIDDAVSAAPVHAGAGIWGLIAVAFFSRETGLFYIDIKDSLESFGWQILGTIVIVVWATVMALVMFIPLRMLGVLRVTREYEERGLDISYYGGRAYNVEAETSVPLKGTTIKQALQEDFFNSEA</sequence>
<feature type="transmembrane region" description="Helical" evidence="8">
    <location>
        <begin position="26"/>
        <end position="48"/>
    </location>
</feature>
<comment type="similarity">
    <text evidence="2 8">Belongs to the ammonia transporter channel (TC 1.A.11.2) family.</text>
</comment>
<feature type="transmembrane region" description="Helical" evidence="8">
    <location>
        <begin position="270"/>
        <end position="288"/>
    </location>
</feature>
<proteinExistence type="inferred from homology"/>
<accession>A9V5W8</accession>
<evidence type="ECO:0000256" key="8">
    <source>
        <dbReference type="RuleBase" id="RU362002"/>
    </source>
</evidence>
<dbReference type="Proteomes" id="UP000001357">
    <property type="component" value="Unassembled WGS sequence"/>
</dbReference>
<dbReference type="InterPro" id="IPR029020">
    <property type="entry name" value="Ammonium/urea_transptr"/>
</dbReference>
<protein>
    <recommendedName>
        <fullName evidence="8">Ammonium transporter</fullName>
    </recommendedName>
</protein>
<comment type="subcellular location">
    <subcellularLocation>
        <location evidence="8">Cell membrane</location>
        <topology evidence="8">Multi-pass membrane protein</topology>
    </subcellularLocation>
    <subcellularLocation>
        <location evidence="1">Membrane</location>
        <topology evidence="1">Multi-pass membrane protein</topology>
    </subcellularLocation>
</comment>
<dbReference type="GO" id="GO:0072488">
    <property type="term" value="P:ammonium transmembrane transport"/>
    <property type="evidence" value="ECO:0000318"/>
    <property type="project" value="GO_Central"/>
</dbReference>
<dbReference type="STRING" id="81824.A9V5W8"/>
<evidence type="ECO:0000256" key="2">
    <source>
        <dbReference type="ARBA" id="ARBA00005887"/>
    </source>
</evidence>
<dbReference type="FunFam" id="1.10.3430.10:FF:000010">
    <property type="entry name" value="Ammonium transporter"/>
    <property type="match status" value="1"/>
</dbReference>
<dbReference type="GO" id="GO:0097272">
    <property type="term" value="P:ammonium homeostasis"/>
    <property type="evidence" value="ECO:0000318"/>
    <property type="project" value="GO_Central"/>
</dbReference>
<evidence type="ECO:0000256" key="5">
    <source>
        <dbReference type="ARBA" id="ARBA00022989"/>
    </source>
</evidence>
<evidence type="ECO:0000256" key="4">
    <source>
        <dbReference type="ARBA" id="ARBA00022692"/>
    </source>
</evidence>
<reference evidence="10 11" key="1">
    <citation type="journal article" date="2008" name="Nature">
        <title>The genome of the choanoflagellate Monosiga brevicollis and the origin of metazoans.</title>
        <authorList>
            <consortium name="JGI Sequencing"/>
            <person name="King N."/>
            <person name="Westbrook M.J."/>
            <person name="Young S.L."/>
            <person name="Kuo A."/>
            <person name="Abedin M."/>
            <person name="Chapman J."/>
            <person name="Fairclough S."/>
            <person name="Hellsten U."/>
            <person name="Isogai Y."/>
            <person name="Letunic I."/>
            <person name="Marr M."/>
            <person name="Pincus D."/>
            <person name="Putnam N."/>
            <person name="Rokas A."/>
            <person name="Wright K.J."/>
            <person name="Zuzow R."/>
            <person name="Dirks W."/>
            <person name="Good M."/>
            <person name="Goodstein D."/>
            <person name="Lemons D."/>
            <person name="Li W."/>
            <person name="Lyons J.B."/>
            <person name="Morris A."/>
            <person name="Nichols S."/>
            <person name="Richter D.J."/>
            <person name="Salamov A."/>
            <person name="Bork P."/>
            <person name="Lim W.A."/>
            <person name="Manning G."/>
            <person name="Miller W.T."/>
            <person name="McGinnis W."/>
            <person name="Shapiro H."/>
            <person name="Tjian R."/>
            <person name="Grigoriev I.V."/>
            <person name="Rokhsar D."/>
        </authorList>
    </citation>
    <scope>NUCLEOTIDE SEQUENCE [LARGE SCALE GENOMIC DNA]</scope>
    <source>
        <strain evidence="11">MX1 / ATCC 50154</strain>
    </source>
</reference>
<dbReference type="Pfam" id="PF00909">
    <property type="entry name" value="Ammonium_transp"/>
    <property type="match status" value="1"/>
</dbReference>
<dbReference type="GO" id="GO:0005886">
    <property type="term" value="C:plasma membrane"/>
    <property type="evidence" value="ECO:0000318"/>
    <property type="project" value="GO_Central"/>
</dbReference>
<dbReference type="Gene3D" id="1.10.3430.10">
    <property type="entry name" value="Ammonium transporter AmtB like domains"/>
    <property type="match status" value="1"/>
</dbReference>
<organism evidence="10 11">
    <name type="scientific">Monosiga brevicollis</name>
    <name type="common">Choanoflagellate</name>
    <dbReference type="NCBI Taxonomy" id="81824"/>
    <lineage>
        <taxon>Eukaryota</taxon>
        <taxon>Choanoflagellata</taxon>
        <taxon>Craspedida</taxon>
        <taxon>Salpingoecidae</taxon>
        <taxon>Monosiga</taxon>
    </lineage>
</organism>
<dbReference type="GeneID" id="5893389"/>
<feature type="transmembrane region" description="Helical" evidence="8">
    <location>
        <begin position="336"/>
        <end position="359"/>
    </location>
</feature>
<keyword evidence="7 8" id="KW-0924">Ammonia transport</keyword>
<dbReference type="SUPFAM" id="SSF111352">
    <property type="entry name" value="Ammonium transporter"/>
    <property type="match status" value="1"/>
</dbReference>
<evidence type="ECO:0000259" key="9">
    <source>
        <dbReference type="Pfam" id="PF00909"/>
    </source>
</evidence>
<dbReference type="PANTHER" id="PTHR11730:SF6">
    <property type="entry name" value="AMMONIUM TRANSPORTER"/>
    <property type="match status" value="1"/>
</dbReference>
<feature type="transmembrane region" description="Helical" evidence="8">
    <location>
        <begin position="243"/>
        <end position="264"/>
    </location>
</feature>
<dbReference type="NCBIfam" id="TIGR00836">
    <property type="entry name" value="amt"/>
    <property type="match status" value="1"/>
</dbReference>
<keyword evidence="3 8" id="KW-0813">Transport</keyword>
<dbReference type="KEGG" id="mbr:MONBRDRAFT_10329"/>
<feature type="transmembrane region" description="Helical" evidence="8">
    <location>
        <begin position="215"/>
        <end position="236"/>
    </location>
</feature>
<dbReference type="InterPro" id="IPR001905">
    <property type="entry name" value="Ammonium_transpt"/>
</dbReference>
<evidence type="ECO:0000256" key="6">
    <source>
        <dbReference type="ARBA" id="ARBA00023136"/>
    </source>
</evidence>
<dbReference type="InterPro" id="IPR024041">
    <property type="entry name" value="NH4_transpt_AmtB-like_dom"/>
</dbReference>
<feature type="transmembrane region" description="Helical" evidence="8">
    <location>
        <begin position="98"/>
        <end position="118"/>
    </location>
</feature>
<evidence type="ECO:0000313" key="11">
    <source>
        <dbReference type="Proteomes" id="UP000001357"/>
    </source>
</evidence>
<evidence type="ECO:0000256" key="7">
    <source>
        <dbReference type="ARBA" id="ARBA00023177"/>
    </source>
</evidence>
<dbReference type="eggNOG" id="KOG0682">
    <property type="taxonomic scope" value="Eukaryota"/>
</dbReference>
<dbReference type="EMBL" id="CH991561">
    <property type="protein sequence ID" value="EDQ87119.1"/>
    <property type="molecule type" value="Genomic_DNA"/>
</dbReference>
<evidence type="ECO:0000256" key="3">
    <source>
        <dbReference type="ARBA" id="ARBA00022448"/>
    </source>
</evidence>
<dbReference type="PROSITE" id="PS01219">
    <property type="entry name" value="AMMONIUM_TRANSP"/>
    <property type="match status" value="1"/>
</dbReference>
<feature type="domain" description="Ammonium transporter AmtB-like" evidence="9">
    <location>
        <begin position="1"/>
        <end position="386"/>
    </location>
</feature>
<dbReference type="PANTHER" id="PTHR11730">
    <property type="entry name" value="AMMONIUM TRANSPORTER"/>
    <property type="match status" value="1"/>
</dbReference>
<dbReference type="InterPro" id="IPR018047">
    <property type="entry name" value="Ammonium_transpt_CS"/>
</dbReference>
<evidence type="ECO:0000256" key="1">
    <source>
        <dbReference type="ARBA" id="ARBA00004141"/>
    </source>
</evidence>
<keyword evidence="6 8" id="KW-0472">Membrane</keyword>
<feature type="transmembrane region" description="Helical" evidence="8">
    <location>
        <begin position="178"/>
        <end position="203"/>
    </location>
</feature>